<feature type="region of interest" description="Disordered" evidence="2">
    <location>
        <begin position="749"/>
        <end position="803"/>
    </location>
</feature>
<feature type="compositionally biased region" description="Polar residues" evidence="2">
    <location>
        <begin position="752"/>
        <end position="772"/>
    </location>
</feature>
<evidence type="ECO:0000313" key="4">
    <source>
        <dbReference type="Proteomes" id="UP000186817"/>
    </source>
</evidence>
<evidence type="ECO:0000313" key="3">
    <source>
        <dbReference type="EMBL" id="OLQ11513.1"/>
    </source>
</evidence>
<feature type="compositionally biased region" description="Acidic residues" evidence="2">
    <location>
        <begin position="622"/>
        <end position="642"/>
    </location>
</feature>
<proteinExistence type="predicted"/>
<dbReference type="EMBL" id="LSRX01000058">
    <property type="protein sequence ID" value="OLQ11513.1"/>
    <property type="molecule type" value="Genomic_DNA"/>
</dbReference>
<protein>
    <submittedName>
        <fullName evidence="3">Uncharacterized protein</fullName>
    </submittedName>
</protein>
<feature type="compositionally biased region" description="Low complexity" evidence="2">
    <location>
        <begin position="650"/>
        <end position="659"/>
    </location>
</feature>
<feature type="region of interest" description="Disordered" evidence="2">
    <location>
        <begin position="1138"/>
        <end position="1159"/>
    </location>
</feature>
<dbReference type="OrthoDB" id="428574at2759"/>
<accession>A0A1Q9EVW1</accession>
<sequence length="1159" mass="127365">MKVPSTPRPHVAGSRRMMKIKEAMESHVVKLAEGASELYVPKDPTQAMQAWAAVEEARRLARPMKVAATVVEREKQVFYERPRSKVKISTPLDSDAEEAESSSTSDSENSESSDQLGEWEQKQEDEAVQHWTLETAADTFQELLNSFKFDQRVDTLEELQMGFSKRVDNNEKLNDEMDELEGLMRQDWAQLEQEIAESRVHLEQHELQMFQALQRYFRSMERYVSLPGSRQKAIQELRQSIRDSGSQSASLDQPSDVLEVVETMVEEIKQLRQVLELESKRHDAYEHALKKLSLAALVGDDNVMEDPVTAQVVKEIRRWEIDGSLEDWVAQETASLGKNEYAARVTRVKAEIEELKKRLERYNARKQRKRRNSLGKKTGGEAPEELPTSGSAFQNLSLFDDSVEWNFKRELSDVRKAQKKLEDHLAKFEGLNSLIKYQEPDLEESLNKILEVTTRATMMRLTRRIERLPTPMTAEEQEVENFALIRQAEGEEHEKEHRENMKRMQSEMELMQKQADDQEQKQMQVQRAIRHEQRVQESLQAEIDEAKAMIESIDDNVSLVVARETMLQAEDMRLANTEKEKELLEQTRARERAEAQLGQASGLFEEAKALAQRMLRRRAEELESDSEPSADELGDAEGLGDADSEHPHSRASSLSSTSRLDSRRTSENMVTGQVLERLQKSQNLPQSLAASGSSSGPAGPAGPGPGEDKGSLKRRAEQSAVLKARRQSMSKGAAAMADILGRVDREAGLGASGSTLQGGDVSPQSSNTIRTSKSGRRHSALGAFGMAAQRAAGDASGRRMSGVSGQRAALLAVGGFMKGVNQADEGASANSPHSSKGSPSHSTSYRADQPLEPASRKDGRRTTLANMLSSAAKAQARARADADEELELGISNSMRSPGGGADSEAPQPSQSLRTPKSGRRHSALNTFGMAAQRAVGDASGRRLSAMSGQRAALLAVGGFMKASAQPTDDEAAASGDSPESGKGSPNRSKSSRGDDQPLELASRKGRRRTTLFNALSSAAKQAKERTDAEEDLELGVSNSIRMPGGGTDPDAPQSSQSLRMQSKPRRRQSALNAFGMAVQKAAEDSDAPQSSHSLRTSKSGRRHSTLTFGTAAQSENTELGRRLSGQRAALLAVTGFMRANEGPAETQPTTSRSLRGAPG</sequence>
<evidence type="ECO:0000256" key="2">
    <source>
        <dbReference type="SAM" id="MobiDB-lite"/>
    </source>
</evidence>
<feature type="compositionally biased region" description="Low complexity" evidence="2">
    <location>
        <begin position="101"/>
        <end position="114"/>
    </location>
</feature>
<feature type="compositionally biased region" description="Low complexity" evidence="2">
    <location>
        <begin position="827"/>
        <end position="844"/>
    </location>
</feature>
<dbReference type="AlphaFoldDB" id="A0A1Q9EVW1"/>
<keyword evidence="4" id="KW-1185">Reference proteome</keyword>
<gene>
    <name evidence="3" type="ORF">AK812_SmicGene4698</name>
</gene>
<keyword evidence="1" id="KW-0175">Coiled coil</keyword>
<feature type="region of interest" description="Disordered" evidence="2">
    <location>
        <begin position="366"/>
        <end position="391"/>
    </location>
</feature>
<dbReference type="Proteomes" id="UP000186817">
    <property type="component" value="Unassembled WGS sequence"/>
</dbReference>
<feature type="compositionally biased region" description="Polar residues" evidence="2">
    <location>
        <begin position="1010"/>
        <end position="1019"/>
    </location>
</feature>
<feature type="region of interest" description="Disordered" evidence="2">
    <location>
        <begin position="964"/>
        <end position="1122"/>
    </location>
</feature>
<feature type="compositionally biased region" description="Basic and acidic residues" evidence="2">
    <location>
        <begin position="706"/>
        <end position="717"/>
    </location>
</feature>
<feature type="compositionally biased region" description="Polar residues" evidence="2">
    <location>
        <begin position="1105"/>
        <end position="1117"/>
    </location>
</feature>
<feature type="region of interest" description="Disordered" evidence="2">
    <location>
        <begin position="88"/>
        <end position="126"/>
    </location>
</feature>
<organism evidence="3 4">
    <name type="scientific">Symbiodinium microadriaticum</name>
    <name type="common">Dinoflagellate</name>
    <name type="synonym">Zooxanthella microadriatica</name>
    <dbReference type="NCBI Taxonomy" id="2951"/>
    <lineage>
        <taxon>Eukaryota</taxon>
        <taxon>Sar</taxon>
        <taxon>Alveolata</taxon>
        <taxon>Dinophyceae</taxon>
        <taxon>Suessiales</taxon>
        <taxon>Symbiodiniaceae</taxon>
        <taxon>Symbiodinium</taxon>
    </lineage>
</organism>
<feature type="region of interest" description="Disordered" evidence="2">
    <location>
        <begin position="822"/>
        <end position="928"/>
    </location>
</feature>
<comment type="caution">
    <text evidence="3">The sequence shown here is derived from an EMBL/GenBank/DDBJ whole genome shotgun (WGS) entry which is preliminary data.</text>
</comment>
<feature type="coiled-coil region" evidence="1">
    <location>
        <begin position="494"/>
        <end position="596"/>
    </location>
</feature>
<reference evidence="3 4" key="1">
    <citation type="submission" date="2016-02" db="EMBL/GenBank/DDBJ databases">
        <title>Genome analysis of coral dinoflagellate symbionts highlights evolutionary adaptations to a symbiotic lifestyle.</title>
        <authorList>
            <person name="Aranda M."/>
            <person name="Li Y."/>
            <person name="Liew Y.J."/>
            <person name="Baumgarten S."/>
            <person name="Simakov O."/>
            <person name="Wilson M."/>
            <person name="Piel J."/>
            <person name="Ashoor H."/>
            <person name="Bougouffa S."/>
            <person name="Bajic V.B."/>
            <person name="Ryu T."/>
            <person name="Ravasi T."/>
            <person name="Bayer T."/>
            <person name="Micklem G."/>
            <person name="Kim H."/>
            <person name="Bhak J."/>
            <person name="Lajeunesse T.C."/>
            <person name="Voolstra C.R."/>
        </authorList>
    </citation>
    <scope>NUCLEOTIDE SEQUENCE [LARGE SCALE GENOMIC DNA]</scope>
    <source>
        <strain evidence="3 4">CCMP2467</strain>
    </source>
</reference>
<evidence type="ECO:0000256" key="1">
    <source>
        <dbReference type="SAM" id="Coils"/>
    </source>
</evidence>
<feature type="compositionally biased region" description="Polar residues" evidence="2">
    <location>
        <begin position="1087"/>
        <end position="1097"/>
    </location>
</feature>
<feature type="compositionally biased region" description="Low complexity" evidence="2">
    <location>
        <begin position="689"/>
        <end position="698"/>
    </location>
</feature>
<feature type="region of interest" description="Disordered" evidence="2">
    <location>
        <begin position="616"/>
        <end position="734"/>
    </location>
</feature>
<name>A0A1Q9EVW1_SYMMI</name>